<dbReference type="EMBL" id="CATQJL010000001">
    <property type="protein sequence ID" value="CAJ0589852.1"/>
    <property type="molecule type" value="Genomic_DNA"/>
</dbReference>
<name>A0AA36GDC0_CYLNA</name>
<protein>
    <submittedName>
        <fullName evidence="1">Uncharacterized protein</fullName>
    </submittedName>
</protein>
<accession>A0AA36GDC0</accession>
<keyword evidence="2" id="KW-1185">Reference proteome</keyword>
<dbReference type="SUPFAM" id="SSF53254">
    <property type="entry name" value="Phosphoglycerate mutase-like"/>
    <property type="match status" value="1"/>
</dbReference>
<dbReference type="AlphaFoldDB" id="A0AA36GDC0"/>
<evidence type="ECO:0000313" key="1">
    <source>
        <dbReference type="EMBL" id="CAJ0589852.1"/>
    </source>
</evidence>
<organism evidence="1 2">
    <name type="scientific">Cylicocyclus nassatus</name>
    <name type="common">Nematode worm</name>
    <dbReference type="NCBI Taxonomy" id="53992"/>
    <lineage>
        <taxon>Eukaryota</taxon>
        <taxon>Metazoa</taxon>
        <taxon>Ecdysozoa</taxon>
        <taxon>Nematoda</taxon>
        <taxon>Chromadorea</taxon>
        <taxon>Rhabditida</taxon>
        <taxon>Rhabditina</taxon>
        <taxon>Rhabditomorpha</taxon>
        <taxon>Strongyloidea</taxon>
        <taxon>Strongylidae</taxon>
        <taxon>Cylicocyclus</taxon>
    </lineage>
</organism>
<sequence>MATDVAHANVIRARYKTLRPATSFQGEEIILARHAETIAEVFPDWIERCKLDGAYYQPFDLNVPVRLPKRMNMIEAYQCDPPVSEVGRIMAQLFARELVSRNAIPKTIFCSPTLASLQTATDIQNYIGKECGPTCIDASLASDRSSAQHWLGEKELSKLKFHINNSYSPIEVEVNDNGLKSIAEGMVKVIPKLSDAQGIVLVITDSMAVKMLRDLSTNYDPGDRTEKDLRGSAAHGYPAMSSIVLNVRQSRNGKKRIYPSRLFMRPLTSIGECTQTDFDIDNYRAKT</sequence>
<dbReference type="GO" id="GO:0016791">
    <property type="term" value="F:phosphatase activity"/>
    <property type="evidence" value="ECO:0007669"/>
    <property type="project" value="UniProtKB-ARBA"/>
</dbReference>
<proteinExistence type="predicted"/>
<dbReference type="InterPro" id="IPR029033">
    <property type="entry name" value="His_PPase_superfam"/>
</dbReference>
<dbReference type="Gene3D" id="3.40.50.1240">
    <property type="entry name" value="Phosphoglycerate mutase-like"/>
    <property type="match status" value="1"/>
</dbReference>
<gene>
    <name evidence="1" type="ORF">CYNAS_LOCUS1835</name>
</gene>
<comment type="caution">
    <text evidence="1">The sequence shown here is derived from an EMBL/GenBank/DDBJ whole genome shotgun (WGS) entry which is preliminary data.</text>
</comment>
<evidence type="ECO:0000313" key="2">
    <source>
        <dbReference type="Proteomes" id="UP001176961"/>
    </source>
</evidence>
<reference evidence="1" key="1">
    <citation type="submission" date="2023-07" db="EMBL/GenBank/DDBJ databases">
        <authorList>
            <consortium name="CYATHOMIX"/>
        </authorList>
    </citation>
    <scope>NUCLEOTIDE SEQUENCE</scope>
    <source>
        <strain evidence="1">N/A</strain>
    </source>
</reference>
<dbReference type="Proteomes" id="UP001176961">
    <property type="component" value="Unassembled WGS sequence"/>
</dbReference>